<evidence type="ECO:0000256" key="4">
    <source>
        <dbReference type="ARBA" id="ARBA00005225"/>
    </source>
</evidence>
<proteinExistence type="inferred from homology"/>
<keyword evidence="8 16" id="KW-0808">Transferase</keyword>
<evidence type="ECO:0000256" key="1">
    <source>
        <dbReference type="ARBA" id="ARBA00001206"/>
    </source>
</evidence>
<reference evidence="17" key="1">
    <citation type="submission" date="2019-04" db="EMBL/GenBank/DDBJ databases">
        <title>Evolution of Biomass-Degrading Anaerobic Consortia Revealed by Metagenomics.</title>
        <authorList>
            <person name="Peng X."/>
        </authorList>
    </citation>
    <scope>NUCLEOTIDE SEQUENCE</scope>
    <source>
        <strain evidence="17">SIG141</strain>
    </source>
</reference>
<comment type="cofactor">
    <cofactor evidence="2">
        <name>K(+)</name>
        <dbReference type="ChEBI" id="CHEBI:29103"/>
    </cofactor>
</comment>
<dbReference type="PANTHER" id="PTHR34265">
    <property type="entry name" value="TYPE III PANTOTHENATE KINASE"/>
    <property type="match status" value="1"/>
</dbReference>
<feature type="binding site" evidence="16">
    <location>
        <begin position="33"/>
        <end position="40"/>
    </location>
    <ligand>
        <name>ATP</name>
        <dbReference type="ChEBI" id="CHEBI:30616"/>
    </ligand>
</feature>
<dbReference type="GO" id="GO:0015937">
    <property type="term" value="P:coenzyme A biosynthetic process"/>
    <property type="evidence" value="ECO:0007669"/>
    <property type="project" value="UniProtKB-UniRule"/>
</dbReference>
<evidence type="ECO:0000313" key="18">
    <source>
        <dbReference type="Proteomes" id="UP000763088"/>
    </source>
</evidence>
<evidence type="ECO:0000256" key="3">
    <source>
        <dbReference type="ARBA" id="ARBA00004496"/>
    </source>
</evidence>
<sequence>MRRRSCLCAQKKRQPTKSLISSQHFPNMYILIDIGNSTVVIAMTDNKGDITATWRFKTKKEETASFFRYELRQGLRKYNVEAADIEKVTISSVVPEVNDDIAQAVVDLTGITPHFFSIADAEGIITIDVESPSQLGKDRLADAIGAARCYGVPAIVIDFGTATTLGVIDENGVFKGGMIIPGVKTSLSALSARASQLPSITIEKPAHFIGRNTLECMQSGILYGTAAMIDGLIDQLSFTLNATPKIIATGGMSKTIVPHCKHQITIDPYLLFKGLLPLD</sequence>
<comment type="catalytic activity">
    <reaction evidence="1 16">
        <text>(R)-pantothenate + ATP = (R)-4'-phosphopantothenate + ADP + H(+)</text>
        <dbReference type="Rhea" id="RHEA:16373"/>
        <dbReference type="ChEBI" id="CHEBI:10986"/>
        <dbReference type="ChEBI" id="CHEBI:15378"/>
        <dbReference type="ChEBI" id="CHEBI:29032"/>
        <dbReference type="ChEBI" id="CHEBI:30616"/>
        <dbReference type="ChEBI" id="CHEBI:456216"/>
        <dbReference type="EC" id="2.7.1.33"/>
    </reaction>
</comment>
<evidence type="ECO:0000256" key="13">
    <source>
        <dbReference type="ARBA" id="ARBA00022993"/>
    </source>
</evidence>
<dbReference type="GO" id="GO:0004594">
    <property type="term" value="F:pantothenate kinase activity"/>
    <property type="evidence" value="ECO:0007669"/>
    <property type="project" value="UniProtKB-UniRule"/>
</dbReference>
<protein>
    <recommendedName>
        <fullName evidence="15 16">Type III pantothenate kinase</fullName>
        <ecNumber evidence="6 16">2.7.1.33</ecNumber>
    </recommendedName>
    <alternativeName>
        <fullName evidence="16">PanK-III</fullName>
    </alternativeName>
    <alternativeName>
        <fullName evidence="16">Pantothenic acid kinase</fullName>
    </alternativeName>
</protein>
<evidence type="ECO:0000313" key="17">
    <source>
        <dbReference type="EMBL" id="MBE6266330.1"/>
    </source>
</evidence>
<evidence type="ECO:0000256" key="14">
    <source>
        <dbReference type="ARBA" id="ARBA00038036"/>
    </source>
</evidence>
<accession>A0A928GIU1</accession>
<comment type="pathway">
    <text evidence="4 16">Cofactor biosynthesis; coenzyme A biosynthesis; CoA from (R)-pantothenate: step 1/5.</text>
</comment>
<comment type="caution">
    <text evidence="17">The sequence shown here is derived from an EMBL/GenBank/DDBJ whole genome shotgun (WGS) entry which is preliminary data.</text>
</comment>
<feature type="active site" description="Proton acceptor" evidence="16">
    <location>
        <position position="138"/>
    </location>
</feature>
<gene>
    <name evidence="16" type="primary">coaX</name>
    <name evidence="17" type="ORF">E7102_07670</name>
</gene>
<comment type="caution">
    <text evidence="16">Lacks conserved residue(s) required for the propagation of feature annotation.</text>
</comment>
<feature type="binding site" evidence="16">
    <location>
        <position position="213"/>
    </location>
    <ligand>
        <name>substrate</name>
    </ligand>
</feature>
<evidence type="ECO:0000256" key="12">
    <source>
        <dbReference type="ARBA" id="ARBA00022958"/>
    </source>
</evidence>
<keyword evidence="9 16" id="KW-0547">Nucleotide-binding</keyword>
<evidence type="ECO:0000256" key="10">
    <source>
        <dbReference type="ARBA" id="ARBA00022777"/>
    </source>
</evidence>
<keyword evidence="12 16" id="KW-0630">Potassium</keyword>
<dbReference type="GO" id="GO:0046872">
    <property type="term" value="F:metal ion binding"/>
    <property type="evidence" value="ECO:0007669"/>
    <property type="project" value="UniProtKB-KW"/>
</dbReference>
<evidence type="ECO:0000256" key="8">
    <source>
        <dbReference type="ARBA" id="ARBA00022679"/>
    </source>
</evidence>
<feature type="binding site" evidence="16">
    <location>
        <position position="158"/>
    </location>
    <ligand>
        <name>K(+)</name>
        <dbReference type="ChEBI" id="CHEBI:29103"/>
    </ligand>
</feature>
<evidence type="ECO:0000256" key="5">
    <source>
        <dbReference type="ARBA" id="ARBA00011738"/>
    </source>
</evidence>
<evidence type="ECO:0000256" key="11">
    <source>
        <dbReference type="ARBA" id="ARBA00022840"/>
    </source>
</evidence>
<comment type="function">
    <text evidence="16">Catalyzes the phosphorylation of pantothenate (Pan), the first step in CoA biosynthesis.</text>
</comment>
<evidence type="ECO:0000256" key="16">
    <source>
        <dbReference type="HAMAP-Rule" id="MF_01274"/>
    </source>
</evidence>
<feature type="binding site" evidence="16">
    <location>
        <position position="161"/>
    </location>
    <ligand>
        <name>ATP</name>
        <dbReference type="ChEBI" id="CHEBI:30616"/>
    </ligand>
</feature>
<keyword evidence="7 16" id="KW-0963">Cytoplasm</keyword>
<evidence type="ECO:0000256" key="15">
    <source>
        <dbReference type="ARBA" id="ARBA00040883"/>
    </source>
</evidence>
<dbReference type="GO" id="GO:0005524">
    <property type="term" value="F:ATP binding"/>
    <property type="evidence" value="ECO:0007669"/>
    <property type="project" value="UniProtKB-UniRule"/>
</dbReference>
<organism evidence="17 18">
    <name type="scientific">Xylanibacter ruminicola</name>
    <name type="common">Prevotella ruminicola</name>
    <dbReference type="NCBI Taxonomy" id="839"/>
    <lineage>
        <taxon>Bacteria</taxon>
        <taxon>Pseudomonadati</taxon>
        <taxon>Bacteroidota</taxon>
        <taxon>Bacteroidia</taxon>
        <taxon>Bacteroidales</taxon>
        <taxon>Prevotellaceae</taxon>
        <taxon>Xylanibacter</taxon>
    </lineage>
</organism>
<keyword evidence="11 16" id="KW-0067">ATP-binding</keyword>
<keyword evidence="10 16" id="KW-0418">Kinase</keyword>
<comment type="subunit">
    <text evidence="5 16">Homodimer.</text>
</comment>
<dbReference type="SUPFAM" id="SSF53067">
    <property type="entry name" value="Actin-like ATPase domain"/>
    <property type="match status" value="2"/>
</dbReference>
<evidence type="ECO:0000256" key="9">
    <source>
        <dbReference type="ARBA" id="ARBA00022741"/>
    </source>
</evidence>
<dbReference type="Gene3D" id="3.30.420.40">
    <property type="match status" value="2"/>
</dbReference>
<comment type="similarity">
    <text evidence="14 16">Belongs to the type III pantothenate kinase family.</text>
</comment>
<dbReference type="PANTHER" id="PTHR34265:SF1">
    <property type="entry name" value="TYPE III PANTOTHENATE KINASE"/>
    <property type="match status" value="1"/>
</dbReference>
<dbReference type="GO" id="GO:0005737">
    <property type="term" value="C:cytoplasm"/>
    <property type="evidence" value="ECO:0007669"/>
    <property type="project" value="UniProtKB-SubCell"/>
</dbReference>
<evidence type="ECO:0000256" key="7">
    <source>
        <dbReference type="ARBA" id="ARBA00022490"/>
    </source>
</evidence>
<keyword evidence="16" id="KW-0479">Metal-binding</keyword>
<comment type="subcellular location">
    <subcellularLocation>
        <location evidence="3 16">Cytoplasm</location>
    </subcellularLocation>
</comment>
<dbReference type="InterPro" id="IPR004619">
    <property type="entry name" value="Type_III_PanK"/>
</dbReference>
<dbReference type="EC" id="2.7.1.33" evidence="6 16"/>
<name>A0A928GIU1_XYLRU</name>
<dbReference type="CDD" id="cd24015">
    <property type="entry name" value="ASKHA_NBD_PanK-III"/>
    <property type="match status" value="1"/>
</dbReference>
<dbReference type="AlphaFoldDB" id="A0A928GIU1"/>
<dbReference type="Pfam" id="PF03309">
    <property type="entry name" value="Pan_kinase"/>
    <property type="match status" value="1"/>
</dbReference>
<dbReference type="HAMAP" id="MF_01274">
    <property type="entry name" value="Pantothen_kinase_3"/>
    <property type="match status" value="1"/>
</dbReference>
<feature type="binding site" evidence="16">
    <location>
        <begin position="136"/>
        <end position="139"/>
    </location>
    <ligand>
        <name>substrate</name>
    </ligand>
</feature>
<dbReference type="NCBIfam" id="TIGR00671">
    <property type="entry name" value="baf"/>
    <property type="match status" value="1"/>
</dbReference>
<evidence type="ECO:0000256" key="6">
    <source>
        <dbReference type="ARBA" id="ARBA00012102"/>
    </source>
</evidence>
<dbReference type="EMBL" id="SUYD01000008">
    <property type="protein sequence ID" value="MBE6266330.1"/>
    <property type="molecule type" value="Genomic_DNA"/>
</dbReference>
<evidence type="ECO:0000256" key="2">
    <source>
        <dbReference type="ARBA" id="ARBA00001958"/>
    </source>
</evidence>
<keyword evidence="13 16" id="KW-0173">Coenzyme A biosynthesis</keyword>
<dbReference type="InterPro" id="IPR043129">
    <property type="entry name" value="ATPase_NBD"/>
</dbReference>
<dbReference type="Proteomes" id="UP000763088">
    <property type="component" value="Unassembled WGS sequence"/>
</dbReference>
<comment type="cofactor">
    <cofactor evidence="16">
        <name>NH4(+)</name>
        <dbReference type="ChEBI" id="CHEBI:28938"/>
    </cofactor>
    <cofactor evidence="16">
        <name>K(+)</name>
        <dbReference type="ChEBI" id="CHEBI:29103"/>
    </cofactor>
    <text evidence="16">A monovalent cation. Ammonium or potassium.</text>
</comment>